<dbReference type="GO" id="GO:0006506">
    <property type="term" value="P:GPI anchor biosynthetic process"/>
    <property type="evidence" value="ECO:0007669"/>
    <property type="project" value="InterPro"/>
</dbReference>
<keyword evidence="1" id="KW-1133">Transmembrane helix</keyword>
<reference evidence="2 3" key="1">
    <citation type="submission" date="2018-11" db="EMBL/GenBank/DDBJ databases">
        <authorList>
            <consortium name="Pathogen Informatics"/>
        </authorList>
    </citation>
    <scope>NUCLEOTIDE SEQUENCE [LARGE SCALE GENOMIC DNA]</scope>
</reference>
<keyword evidence="1" id="KW-0472">Membrane</keyword>
<dbReference type="AlphaFoldDB" id="A0A3P6QIH1"/>
<dbReference type="Proteomes" id="UP000281553">
    <property type="component" value="Unassembled WGS sequence"/>
</dbReference>
<dbReference type="PANTHER" id="PTHR31410:SF1">
    <property type="entry name" value="POST-GPI ATTACHMENT TO PROTEINS FACTOR 4"/>
    <property type="match status" value="1"/>
</dbReference>
<dbReference type="GO" id="GO:0000139">
    <property type="term" value="C:Golgi membrane"/>
    <property type="evidence" value="ECO:0007669"/>
    <property type="project" value="InterPro"/>
</dbReference>
<evidence type="ECO:0000313" key="3">
    <source>
        <dbReference type="Proteomes" id="UP000281553"/>
    </source>
</evidence>
<keyword evidence="3" id="KW-1185">Reference proteome</keyword>
<dbReference type="EMBL" id="UYRU01001759">
    <property type="protein sequence ID" value="VDK32504.1"/>
    <property type="molecule type" value="Genomic_DNA"/>
</dbReference>
<sequence length="402" mass="45568">MRPNNLLLILCGFCLSVVGFYMIRTFLSPAIYSTTNKNRIAMKVRDEDERRLTVALSRIGHWKLLDRLPLSTRIFSRNDNKGKRAFDILTLVLTADRGRHRIDAFEPQYLTQTVVSLVDEIQTAPASDYPHFGSWRTAVCAGLLENETGSTYFNGELLRMRSVLGNQFVWLHHANRAFERCQPLLSLRACLSLSLKNIASRPDYVMLLEDDFLVSKQFLRICHEFLQRQATTFPRPALQLYLDTHVQPYDSQINALIVLLNAISGLPLLISCLFTYAPTCRRQTIRFYLFLVLCVPVICLLLTLLARGPTFFWGGNIINSPDPIATATGSAILLPVKVTFNLLDLSFTSTSCDEFSSKSSFLFDALNKSGTHIFSARIPAVHHIGMYSHNKHELLNPLLFPH</sequence>
<organism evidence="2 3">
    <name type="scientific">Dibothriocephalus latus</name>
    <name type="common">Fish tapeworm</name>
    <name type="synonym">Diphyllobothrium latum</name>
    <dbReference type="NCBI Taxonomy" id="60516"/>
    <lineage>
        <taxon>Eukaryota</taxon>
        <taxon>Metazoa</taxon>
        <taxon>Spiralia</taxon>
        <taxon>Lophotrochozoa</taxon>
        <taxon>Platyhelminthes</taxon>
        <taxon>Cestoda</taxon>
        <taxon>Eucestoda</taxon>
        <taxon>Diphyllobothriidea</taxon>
        <taxon>Diphyllobothriidae</taxon>
        <taxon>Dibothriocephalus</taxon>
    </lineage>
</organism>
<dbReference type="GO" id="GO:0016757">
    <property type="term" value="F:glycosyltransferase activity"/>
    <property type="evidence" value="ECO:0007669"/>
    <property type="project" value="InterPro"/>
</dbReference>
<name>A0A3P6QIH1_DIBLA</name>
<feature type="transmembrane region" description="Helical" evidence="1">
    <location>
        <begin position="288"/>
        <end position="306"/>
    </location>
</feature>
<dbReference type="PANTHER" id="PTHR31410">
    <property type="entry name" value="TRANSMEMBRANE PROTEIN 246"/>
    <property type="match status" value="1"/>
</dbReference>
<evidence type="ECO:0000313" key="2">
    <source>
        <dbReference type="EMBL" id="VDK32504.1"/>
    </source>
</evidence>
<keyword evidence="1" id="KW-0812">Transmembrane</keyword>
<proteinExistence type="predicted"/>
<dbReference type="OrthoDB" id="6240699at2759"/>
<gene>
    <name evidence="2" type="ORF">DILT_LOCUS426</name>
</gene>
<accession>A0A3P6QIH1</accession>
<protein>
    <submittedName>
        <fullName evidence="2">Uncharacterized protein</fullName>
    </submittedName>
</protein>
<feature type="transmembrane region" description="Helical" evidence="1">
    <location>
        <begin position="255"/>
        <end position="276"/>
    </location>
</feature>
<dbReference type="InterPro" id="IPR029675">
    <property type="entry name" value="PGAP4"/>
</dbReference>
<evidence type="ECO:0000256" key="1">
    <source>
        <dbReference type="SAM" id="Phobius"/>
    </source>
</evidence>